<protein>
    <submittedName>
        <fullName evidence="8">Alkyl hydroperoxide reductase subunit C-like protein</fullName>
    </submittedName>
</protein>
<sequence>MNRAVPEVGQTAPEFTARNQHGQRVTRASLRGRPAVLIFYPWAFSGICTGELCALRDGLAQFHAVSARVLAISCDPMFALRAFAQAENLTFDLLADHWPHGRIAQDYGVFDEEAGVARRGSFVLDAEGTVTWSVLTGIGEARSISEHLRALTPV</sequence>
<dbReference type="GO" id="GO:0004601">
    <property type="term" value="F:peroxidase activity"/>
    <property type="evidence" value="ECO:0007669"/>
    <property type="project" value="UniProtKB-KW"/>
</dbReference>
<dbReference type="EMBL" id="CADCTT010000302">
    <property type="protein sequence ID" value="CAA9322419.1"/>
    <property type="molecule type" value="Genomic_DNA"/>
</dbReference>
<evidence type="ECO:0000259" key="7">
    <source>
        <dbReference type="PROSITE" id="PS51352"/>
    </source>
</evidence>
<reference evidence="8" key="1">
    <citation type="submission" date="2020-02" db="EMBL/GenBank/DDBJ databases">
        <authorList>
            <person name="Meier V. D."/>
        </authorList>
    </citation>
    <scope>NUCLEOTIDE SEQUENCE</scope>
    <source>
        <strain evidence="8">AVDCRST_MAG61</strain>
    </source>
</reference>
<dbReference type="Pfam" id="PF00578">
    <property type="entry name" value="AhpC-TSA"/>
    <property type="match status" value="1"/>
</dbReference>
<dbReference type="PROSITE" id="PS51352">
    <property type="entry name" value="THIOREDOXIN_2"/>
    <property type="match status" value="1"/>
</dbReference>
<feature type="region of interest" description="Disordered" evidence="6">
    <location>
        <begin position="1"/>
        <end position="20"/>
    </location>
</feature>
<gene>
    <name evidence="8" type="ORF">AVDCRST_MAG61-2434</name>
</gene>
<evidence type="ECO:0000256" key="2">
    <source>
        <dbReference type="ARBA" id="ARBA00022862"/>
    </source>
</evidence>
<keyword evidence="1" id="KW-0575">Peroxidase</keyword>
<dbReference type="InterPro" id="IPR024706">
    <property type="entry name" value="Peroxiredoxin_AhpC-typ"/>
</dbReference>
<dbReference type="AlphaFoldDB" id="A0A6J4L478"/>
<dbReference type="PANTHER" id="PTHR43110">
    <property type="entry name" value="THIOL PEROXIDASE"/>
    <property type="match status" value="1"/>
</dbReference>
<dbReference type="PIRSF" id="PIRSF000239">
    <property type="entry name" value="AHPC"/>
    <property type="match status" value="1"/>
</dbReference>
<evidence type="ECO:0000256" key="6">
    <source>
        <dbReference type="SAM" id="MobiDB-lite"/>
    </source>
</evidence>
<evidence type="ECO:0000256" key="1">
    <source>
        <dbReference type="ARBA" id="ARBA00022559"/>
    </source>
</evidence>
<feature type="domain" description="Thioredoxin" evidence="7">
    <location>
        <begin position="6"/>
        <end position="154"/>
    </location>
</feature>
<keyword evidence="4" id="KW-0676">Redox-active center</keyword>
<evidence type="ECO:0000256" key="4">
    <source>
        <dbReference type="ARBA" id="ARBA00023284"/>
    </source>
</evidence>
<accession>A0A6J4L478</accession>
<keyword evidence="3" id="KW-0560">Oxidoreductase</keyword>
<organism evidence="8">
    <name type="scientific">uncultured Friedmanniella sp</name>
    <dbReference type="NCBI Taxonomy" id="335381"/>
    <lineage>
        <taxon>Bacteria</taxon>
        <taxon>Bacillati</taxon>
        <taxon>Actinomycetota</taxon>
        <taxon>Actinomycetes</taxon>
        <taxon>Propionibacteriales</taxon>
        <taxon>Nocardioidaceae</taxon>
        <taxon>Friedmanniella</taxon>
        <taxon>environmental samples</taxon>
    </lineage>
</organism>
<dbReference type="CDD" id="cd03018">
    <property type="entry name" value="PRX_AhpE_like"/>
    <property type="match status" value="1"/>
</dbReference>
<evidence type="ECO:0000256" key="5">
    <source>
        <dbReference type="PIRSR" id="PIRSR000239-1"/>
    </source>
</evidence>
<dbReference type="InterPro" id="IPR036249">
    <property type="entry name" value="Thioredoxin-like_sf"/>
</dbReference>
<evidence type="ECO:0000313" key="8">
    <source>
        <dbReference type="EMBL" id="CAA9322419.1"/>
    </source>
</evidence>
<dbReference type="PANTHER" id="PTHR43110:SF1">
    <property type="entry name" value="THIOL PEROXIDASE"/>
    <property type="match status" value="1"/>
</dbReference>
<proteinExistence type="predicted"/>
<dbReference type="InterPro" id="IPR000866">
    <property type="entry name" value="AhpC/TSA"/>
</dbReference>
<name>A0A6J4L478_9ACTN</name>
<dbReference type="Gene3D" id="3.40.30.10">
    <property type="entry name" value="Glutaredoxin"/>
    <property type="match status" value="1"/>
</dbReference>
<dbReference type="InterPro" id="IPR013766">
    <property type="entry name" value="Thioredoxin_domain"/>
</dbReference>
<keyword evidence="2" id="KW-0049">Antioxidant</keyword>
<evidence type="ECO:0000256" key="3">
    <source>
        <dbReference type="ARBA" id="ARBA00023002"/>
    </source>
</evidence>
<dbReference type="SUPFAM" id="SSF52833">
    <property type="entry name" value="Thioredoxin-like"/>
    <property type="match status" value="1"/>
</dbReference>
<feature type="active site" description="Cysteine sulfenic acid (-SOH) intermediate; for peroxidase activity" evidence="5">
    <location>
        <position position="48"/>
    </location>
</feature>
<dbReference type="InterPro" id="IPR050455">
    <property type="entry name" value="Tpx_Peroxidase_subfamily"/>
</dbReference>